<accession>A0A3B6PJG1</accession>
<reference evidence="2" key="2">
    <citation type="submission" date="2018-10" db="UniProtKB">
        <authorList>
            <consortium name="EnsemblPlants"/>
        </authorList>
    </citation>
    <scope>IDENTIFICATION</scope>
</reference>
<proteinExistence type="predicted"/>
<evidence type="ECO:0000259" key="1">
    <source>
        <dbReference type="Pfam" id="PF03478"/>
    </source>
</evidence>
<reference evidence="2" key="1">
    <citation type="submission" date="2018-08" db="EMBL/GenBank/DDBJ databases">
        <authorList>
            <person name="Rossello M."/>
        </authorList>
    </citation>
    <scope>NUCLEOTIDE SEQUENCE [LARGE SCALE GENOMIC DNA]</scope>
    <source>
        <strain evidence="2">cv. Chinese Spring</strain>
    </source>
</reference>
<evidence type="ECO:0000313" key="3">
    <source>
        <dbReference type="Proteomes" id="UP000019116"/>
    </source>
</evidence>
<protein>
    <recommendedName>
        <fullName evidence="1">KIB1-4 beta-propeller domain-containing protein</fullName>
    </recommendedName>
</protein>
<dbReference type="InterPro" id="IPR005174">
    <property type="entry name" value="KIB1-4_b-propeller"/>
</dbReference>
<organism evidence="2">
    <name type="scientific">Triticum aestivum</name>
    <name type="common">Wheat</name>
    <dbReference type="NCBI Taxonomy" id="4565"/>
    <lineage>
        <taxon>Eukaryota</taxon>
        <taxon>Viridiplantae</taxon>
        <taxon>Streptophyta</taxon>
        <taxon>Embryophyta</taxon>
        <taxon>Tracheophyta</taxon>
        <taxon>Spermatophyta</taxon>
        <taxon>Magnoliopsida</taxon>
        <taxon>Liliopsida</taxon>
        <taxon>Poales</taxon>
        <taxon>Poaceae</taxon>
        <taxon>BOP clade</taxon>
        <taxon>Pooideae</taxon>
        <taxon>Triticodae</taxon>
        <taxon>Triticeae</taxon>
        <taxon>Triticinae</taxon>
        <taxon>Triticum</taxon>
    </lineage>
</organism>
<dbReference type="Gramene" id="TraesCS6B03G0331400.1">
    <property type="protein sequence ID" value="TraesCS6B03G0331400.1.CDS1"/>
    <property type="gene ID" value="TraesCS6B03G0331400"/>
</dbReference>
<dbReference type="Proteomes" id="UP000019116">
    <property type="component" value="Chromosome 6B"/>
</dbReference>
<dbReference type="PANTHER" id="PTHR33110">
    <property type="entry name" value="F-BOX/KELCH-REPEAT PROTEIN-RELATED"/>
    <property type="match status" value="1"/>
</dbReference>
<dbReference type="PANTHER" id="PTHR33110:SF141">
    <property type="entry name" value="F-BOX DOMAIN-CONTAINING PROTEIN"/>
    <property type="match status" value="1"/>
</dbReference>
<evidence type="ECO:0000313" key="2">
    <source>
        <dbReference type="EnsemblPlants" id="TraesCS6B02G132000.1.cds1"/>
    </source>
</evidence>
<name>A0A3B6PJG1_WHEAT</name>
<dbReference type="Pfam" id="PF03478">
    <property type="entry name" value="Beta-prop_KIB1-4"/>
    <property type="match status" value="1"/>
</dbReference>
<dbReference type="Gramene" id="TraesROB_scaffold_104347_01G000100.1">
    <property type="protein sequence ID" value="TraesROB_scaffold_104347_01G000100.1"/>
    <property type="gene ID" value="TraesROB_scaffold_104347_01G000100"/>
</dbReference>
<dbReference type="Gramene" id="TraesCS6B02G132000.1">
    <property type="protein sequence ID" value="TraesCS6B02G132000.1.cds1"/>
    <property type="gene ID" value="TraesCS6B02G132000"/>
</dbReference>
<sequence length="359" mass="40540">MAGLAHPGDQARFRAVCRSWRSVPSPRKLPMIVLPTGFLLLCLHNGFHRIEPFPEHDRCIGSTDTFLAIDKTDDQNRHTYKLLNPCSKTLVELPELDEIVGNVVSESFEIHKVLMQSSGPGHYADGLIAVRTNNRIHPIILLKPGKGVWLPPPRSKPFTRIIDVAFLEDTLYAITQAENLISFGVAFDTNGIPTVTSIKRVITGPITDVFAKEKHASRKRIGDYIINDGMHFAYDDERPHVDIVTIWYLVESHGKLFMVRRETEMQHPRYIHSLTRKVEVFEADISANKWVSVSSGLHGRAFFLSKRSSKSVHAGDEIQEDAIYFIDTGEVFNVKSKTTSPRDKSVDLCATWLFYPGSF</sequence>
<keyword evidence="3" id="KW-1185">Reference proteome</keyword>
<feature type="domain" description="KIB1-4 beta-propeller" evidence="1">
    <location>
        <begin position="53"/>
        <end position="333"/>
    </location>
</feature>
<dbReference type="EnsemblPlants" id="TraesCS6B02G132000.1">
    <property type="protein sequence ID" value="TraesCS6B02G132000.1.cds1"/>
    <property type="gene ID" value="TraesCS6B02G132000"/>
</dbReference>
<dbReference type="AlphaFoldDB" id="A0A3B6PJG1"/>